<gene>
    <name evidence="1" type="ORF">OT_ostta12g01300</name>
</gene>
<dbReference type="EMBL" id="CAID01000012">
    <property type="protein sequence ID" value="CEF99847.1"/>
    <property type="molecule type" value="Genomic_DNA"/>
</dbReference>
<dbReference type="AlphaFoldDB" id="A0A090MAU5"/>
<reference evidence="1 2" key="2">
    <citation type="journal article" date="2014" name="BMC Genomics">
        <title>An improved genome of the model marine alga Ostreococcus tauri unfolds by assessing Illumina de novo assemblies.</title>
        <authorList>
            <person name="Blanc-Mathieu R."/>
            <person name="Verhelst B."/>
            <person name="Derelle E."/>
            <person name="Rombauts S."/>
            <person name="Bouget F.Y."/>
            <person name="Carre I."/>
            <person name="Chateau A."/>
            <person name="Eyre-Walker A."/>
            <person name="Grimsley N."/>
            <person name="Moreau H."/>
            <person name="Piegu B."/>
            <person name="Rivals E."/>
            <person name="Schackwitz W."/>
            <person name="Van de Peer Y."/>
            <person name="Piganeau G."/>
        </authorList>
    </citation>
    <scope>NUCLEOTIDE SEQUENCE [LARGE SCALE GENOMIC DNA]</scope>
    <source>
        <strain evidence="2">OTTH 0595 / CCAP 157/2 / RCC745</strain>
    </source>
</reference>
<comment type="caution">
    <text evidence="1">The sequence shown here is derived from an EMBL/GenBank/DDBJ whole genome shotgun (WGS) entry which is preliminary data.</text>
</comment>
<dbReference type="InParanoid" id="A0A090MAU5"/>
<accession>A0A090MAU5</accession>
<evidence type="ECO:0000313" key="2">
    <source>
        <dbReference type="Proteomes" id="UP000009170"/>
    </source>
</evidence>
<proteinExistence type="predicted"/>
<dbReference type="RefSeq" id="XP_022840071.1">
    <property type="nucleotide sequence ID" value="XM_022982850.1"/>
</dbReference>
<name>A0A090MAU5_OSTTA</name>
<evidence type="ECO:0000313" key="1">
    <source>
        <dbReference type="EMBL" id="CEF99847.1"/>
    </source>
</evidence>
<organism evidence="1 2">
    <name type="scientific">Ostreococcus tauri</name>
    <name type="common">Marine green alga</name>
    <dbReference type="NCBI Taxonomy" id="70448"/>
    <lineage>
        <taxon>Eukaryota</taxon>
        <taxon>Viridiplantae</taxon>
        <taxon>Chlorophyta</taxon>
        <taxon>Mamiellophyceae</taxon>
        <taxon>Mamiellales</taxon>
        <taxon>Bathycoccaceae</taxon>
        <taxon>Ostreococcus</taxon>
    </lineage>
</organism>
<dbReference type="Proteomes" id="UP000009170">
    <property type="component" value="Unassembled WGS sequence"/>
</dbReference>
<sequence>MRFALAPHRACAFTCARASRSRIRSRASSSSSSSSSNDASRLAKLTNLDDQTLAALGDEVLDARPLVKRMLLLRSLIRRGDVERMIACEPALVSRKITDEDLEYRARDALEAIELRVKWRNVAEFLVECEPGLLLGYGGQMRLDEIRDFAVEHEENLAAIAGDGEEWLSIPGQRWVSNFAISYY</sequence>
<dbReference type="GeneID" id="9836136"/>
<dbReference type="OrthoDB" id="498920at2759"/>
<keyword evidence="2" id="KW-1185">Reference proteome</keyword>
<protein>
    <submittedName>
        <fullName evidence="1">Unnamed product</fullName>
    </submittedName>
</protein>
<dbReference type="KEGG" id="ota:OT_ostta12g01300"/>
<reference evidence="2" key="1">
    <citation type="journal article" date="2006" name="Proc. Natl. Acad. Sci. U.S.A.">
        <title>Genome analysis of the smallest free-living eukaryote Ostreococcus tauri unveils many unique features.</title>
        <authorList>
            <person name="Derelle E."/>
            <person name="Ferraz C."/>
            <person name="Rombauts S."/>
            <person name="Rouze P."/>
            <person name="Worden A.Z."/>
            <person name="Robbens S."/>
            <person name="Partensky F."/>
            <person name="Degroeve S."/>
            <person name="Echeynie S."/>
            <person name="Cooke R."/>
            <person name="Saeys Y."/>
            <person name="Wuyts J."/>
            <person name="Jabbari K."/>
            <person name="Bowler C."/>
            <person name="Panaud O."/>
            <person name="Piegu B."/>
            <person name="Ball S.G."/>
            <person name="Ral J.-P."/>
            <person name="Bouget F.-Y."/>
            <person name="Piganeau G."/>
            <person name="De Baets B."/>
            <person name="Picard A."/>
            <person name="Delseny M."/>
            <person name="Demaille J."/>
            <person name="Van de Peer Y."/>
            <person name="Moreau H."/>
        </authorList>
    </citation>
    <scope>NUCLEOTIDE SEQUENCE [LARGE SCALE GENOMIC DNA]</scope>
    <source>
        <strain evidence="2">OTTH 0595 / CCAP 157/2 / RCC745</strain>
    </source>
</reference>